<keyword evidence="3" id="KW-1185">Reference proteome</keyword>
<dbReference type="Proteomes" id="UP000809789">
    <property type="component" value="Unassembled WGS sequence"/>
</dbReference>
<dbReference type="AlphaFoldDB" id="A0A8K0P9S6"/>
<name>A0A8K0P9S6_9PEZI</name>
<gene>
    <name evidence="2" type="ORF">KVT40_008751</name>
</gene>
<dbReference type="EMBL" id="JAESVG020000010">
    <property type="protein sequence ID" value="KAG8623775.1"/>
    <property type="molecule type" value="Genomic_DNA"/>
</dbReference>
<keyword evidence="1" id="KW-0732">Signal</keyword>
<feature type="signal peptide" evidence="1">
    <location>
        <begin position="1"/>
        <end position="22"/>
    </location>
</feature>
<evidence type="ECO:0000313" key="2">
    <source>
        <dbReference type="EMBL" id="KAG8623775.1"/>
    </source>
</evidence>
<protein>
    <submittedName>
        <fullName evidence="2">Uncharacterized protein</fullName>
    </submittedName>
</protein>
<evidence type="ECO:0000256" key="1">
    <source>
        <dbReference type="SAM" id="SignalP"/>
    </source>
</evidence>
<comment type="caution">
    <text evidence="2">The sequence shown here is derived from an EMBL/GenBank/DDBJ whole genome shotgun (WGS) entry which is preliminary data.</text>
</comment>
<reference evidence="2" key="1">
    <citation type="submission" date="2021-07" db="EMBL/GenBank/DDBJ databases">
        <title>Elsinoe batatas strain:CRI-CJ2 Genome sequencing and assembly.</title>
        <authorList>
            <person name="Huang L."/>
        </authorList>
    </citation>
    <scope>NUCLEOTIDE SEQUENCE</scope>
    <source>
        <strain evidence="2">CRI-CJ2</strain>
    </source>
</reference>
<organism evidence="2 3">
    <name type="scientific">Elsinoe batatas</name>
    <dbReference type="NCBI Taxonomy" id="2601811"/>
    <lineage>
        <taxon>Eukaryota</taxon>
        <taxon>Fungi</taxon>
        <taxon>Dikarya</taxon>
        <taxon>Ascomycota</taxon>
        <taxon>Pezizomycotina</taxon>
        <taxon>Dothideomycetes</taxon>
        <taxon>Dothideomycetidae</taxon>
        <taxon>Myriangiales</taxon>
        <taxon>Elsinoaceae</taxon>
        <taxon>Elsinoe</taxon>
    </lineage>
</organism>
<sequence length="142" mass="15789">MADERHSTGFALVSMWLLLLRSEPTEPPLNGRRDLLIGITLCTHSKRIHPSIDDLPLATDPILQVILRWMPAKAEMAEGDPFLTQRMIDTDDAPYQPDEANTDFFPHRRIYADLLSLLASTSRNAFLSPSNTSGCGITTAPD</sequence>
<evidence type="ECO:0000313" key="3">
    <source>
        <dbReference type="Proteomes" id="UP000809789"/>
    </source>
</evidence>
<proteinExistence type="predicted"/>
<feature type="chain" id="PRO_5035461954" evidence="1">
    <location>
        <begin position="23"/>
        <end position="142"/>
    </location>
</feature>
<dbReference type="OrthoDB" id="10333676at2759"/>
<accession>A0A8K0P9S6</accession>